<dbReference type="EMBL" id="NNRK01000017">
    <property type="protein sequence ID" value="OYR17847.1"/>
    <property type="molecule type" value="Genomic_DNA"/>
</dbReference>
<proteinExistence type="predicted"/>
<accession>A0A256FSM2</accession>
<evidence type="ECO:0000313" key="1">
    <source>
        <dbReference type="EMBL" id="OYR17847.1"/>
    </source>
</evidence>
<dbReference type="Proteomes" id="UP000216345">
    <property type="component" value="Unassembled WGS sequence"/>
</dbReference>
<protein>
    <submittedName>
        <fullName evidence="1">Uncharacterized protein</fullName>
    </submittedName>
</protein>
<organism evidence="1 2">
    <name type="scientific">Brucella rhizosphaerae</name>
    <dbReference type="NCBI Taxonomy" id="571254"/>
    <lineage>
        <taxon>Bacteria</taxon>
        <taxon>Pseudomonadati</taxon>
        <taxon>Pseudomonadota</taxon>
        <taxon>Alphaproteobacteria</taxon>
        <taxon>Hyphomicrobiales</taxon>
        <taxon>Brucellaceae</taxon>
        <taxon>Brucella/Ochrobactrum group</taxon>
        <taxon>Brucella</taxon>
    </lineage>
</organism>
<comment type="caution">
    <text evidence="1">The sequence shown here is derived from an EMBL/GenBank/DDBJ whole genome shotgun (WGS) entry which is preliminary data.</text>
</comment>
<dbReference type="AlphaFoldDB" id="A0A256FSM2"/>
<gene>
    <name evidence="1" type="ORF">CEV32_3796</name>
</gene>
<name>A0A256FSM2_9HYPH</name>
<reference evidence="1 2" key="1">
    <citation type="submission" date="2017-07" db="EMBL/GenBank/DDBJ databases">
        <title>Phylogenetic study on the rhizospheric bacterium Ochrobactrum sp. A44.</title>
        <authorList>
            <person name="Krzyzanowska D.M."/>
            <person name="Ossowicki A."/>
            <person name="Rajewska M."/>
            <person name="Maciag T."/>
            <person name="Kaczynski Z."/>
            <person name="Czerwicka M."/>
            <person name="Jafra S."/>
        </authorList>
    </citation>
    <scope>NUCLEOTIDE SEQUENCE [LARGE SCALE GENOMIC DNA]</scope>
    <source>
        <strain evidence="1 2">PR17</strain>
    </source>
</reference>
<sequence>MHPLPPKTQAFAYPPQDRRPVLFFLHSRAIEIEAFLFYLDKQQIVLRWKIVNGVYGPPVDMVI</sequence>
<keyword evidence="2" id="KW-1185">Reference proteome</keyword>
<evidence type="ECO:0000313" key="2">
    <source>
        <dbReference type="Proteomes" id="UP000216345"/>
    </source>
</evidence>